<proteinExistence type="inferred from homology"/>
<evidence type="ECO:0008006" key="6">
    <source>
        <dbReference type="Google" id="ProtNLM"/>
    </source>
</evidence>
<organism evidence="4 5">
    <name type="scientific">Aquatica leii</name>
    <dbReference type="NCBI Taxonomy" id="1421715"/>
    <lineage>
        <taxon>Eukaryota</taxon>
        <taxon>Metazoa</taxon>
        <taxon>Ecdysozoa</taxon>
        <taxon>Arthropoda</taxon>
        <taxon>Hexapoda</taxon>
        <taxon>Insecta</taxon>
        <taxon>Pterygota</taxon>
        <taxon>Neoptera</taxon>
        <taxon>Endopterygota</taxon>
        <taxon>Coleoptera</taxon>
        <taxon>Polyphaga</taxon>
        <taxon>Elateriformia</taxon>
        <taxon>Elateroidea</taxon>
        <taxon>Lampyridae</taxon>
        <taxon>Luciolinae</taxon>
        <taxon>Aquatica</taxon>
    </lineage>
</organism>
<dbReference type="InterPro" id="IPR029021">
    <property type="entry name" value="Prot-tyrosine_phosphatase-like"/>
</dbReference>
<name>A0AAN7SKG7_9COLE</name>
<dbReference type="Proteomes" id="UP001353858">
    <property type="component" value="Unassembled WGS sequence"/>
</dbReference>
<dbReference type="InterPro" id="IPR000387">
    <property type="entry name" value="Tyr_Pase_dom"/>
</dbReference>
<comment type="caution">
    <text evidence="4">The sequence shown here is derived from an EMBL/GenBank/DDBJ whole genome shotgun (WGS) entry which is preliminary data.</text>
</comment>
<dbReference type="EMBL" id="JARPUR010000001">
    <property type="protein sequence ID" value="KAK4886712.1"/>
    <property type="molecule type" value="Genomic_DNA"/>
</dbReference>
<accession>A0AAN7SKG7</accession>
<evidence type="ECO:0000259" key="3">
    <source>
        <dbReference type="PROSITE" id="PS50056"/>
    </source>
</evidence>
<dbReference type="PANTHER" id="PTHR46588">
    <property type="entry name" value="SERINE/THREONINE/TYROSINE-INTERACTING PROTEIN"/>
    <property type="match status" value="1"/>
</dbReference>
<dbReference type="GO" id="GO:0062026">
    <property type="term" value="P:negative regulation of SCF-dependent proteasomal ubiquitin-dependent catabolic process"/>
    <property type="evidence" value="ECO:0007669"/>
    <property type="project" value="TreeGrafter"/>
</dbReference>
<reference evidence="5" key="1">
    <citation type="submission" date="2023-01" db="EMBL/GenBank/DDBJ databases">
        <title>Key to firefly adult light organ development and bioluminescence: homeobox transcription factors regulate luciferase expression and transportation to peroxisome.</title>
        <authorList>
            <person name="Fu X."/>
        </authorList>
    </citation>
    <scope>NUCLEOTIDE SEQUENCE [LARGE SCALE GENOMIC DNA]</scope>
</reference>
<sequence length="236" mass="26702">MDVESPYSNVSFYSKLIPWGYSVCCTMQEIIPGLFLGPYSVALKTCRKELLDQGITHIVCVRQPVEAHFVKPYFTDSSFTYLILDIADMATENIIRFFPKVKQFVDDALSKNAKVLIHGNMGVSRSATLVLAYIMEKLGITCSDAYTLVKGRRSCIKPNEGFFAQLNEYEPIYKAKQILERGESSSDNQRYKRKSEHLTEVVDVDLIQPPSSPVNGDADDMCVKELEIYCNQLNLL</sequence>
<evidence type="ECO:0000256" key="1">
    <source>
        <dbReference type="ARBA" id="ARBA00009649"/>
    </source>
</evidence>
<dbReference type="InterPro" id="IPR020422">
    <property type="entry name" value="TYR_PHOSPHATASE_DUAL_dom"/>
</dbReference>
<dbReference type="PROSITE" id="PS50054">
    <property type="entry name" value="TYR_PHOSPHATASE_DUAL"/>
    <property type="match status" value="1"/>
</dbReference>
<dbReference type="SUPFAM" id="SSF52799">
    <property type="entry name" value="(Phosphotyrosine protein) phosphatases II"/>
    <property type="match status" value="1"/>
</dbReference>
<evidence type="ECO:0000313" key="4">
    <source>
        <dbReference type="EMBL" id="KAK4886712.1"/>
    </source>
</evidence>
<dbReference type="GO" id="GO:0070372">
    <property type="term" value="P:regulation of ERK1 and ERK2 cascade"/>
    <property type="evidence" value="ECO:0007669"/>
    <property type="project" value="TreeGrafter"/>
</dbReference>
<dbReference type="PROSITE" id="PS50056">
    <property type="entry name" value="TYR_PHOSPHATASE_2"/>
    <property type="match status" value="1"/>
</dbReference>
<dbReference type="Pfam" id="PF00782">
    <property type="entry name" value="DSPc"/>
    <property type="match status" value="1"/>
</dbReference>
<dbReference type="InterPro" id="IPR052449">
    <property type="entry name" value="STYX-Interacting_Phosphatase"/>
</dbReference>
<evidence type="ECO:0000259" key="2">
    <source>
        <dbReference type="PROSITE" id="PS50054"/>
    </source>
</evidence>
<dbReference type="GO" id="GO:0005654">
    <property type="term" value="C:nucleoplasm"/>
    <property type="evidence" value="ECO:0007669"/>
    <property type="project" value="TreeGrafter"/>
</dbReference>
<dbReference type="SMART" id="SM00195">
    <property type="entry name" value="DSPc"/>
    <property type="match status" value="1"/>
</dbReference>
<dbReference type="InterPro" id="IPR000340">
    <property type="entry name" value="Dual-sp_phosphatase_cat-dom"/>
</dbReference>
<dbReference type="AlphaFoldDB" id="A0AAN7SKG7"/>
<feature type="domain" description="Tyrosine specific protein phosphatases" evidence="3">
    <location>
        <begin position="95"/>
        <end position="153"/>
    </location>
</feature>
<feature type="domain" description="Tyrosine-protein phosphatase" evidence="2">
    <location>
        <begin position="26"/>
        <end position="175"/>
    </location>
</feature>
<comment type="similarity">
    <text evidence="1">Belongs to the protein-tyrosine phosphatase family. Non-receptor class subfamily.</text>
</comment>
<protein>
    <recommendedName>
        <fullName evidence="6">Serine/threonine/tyrosine-interacting protein</fullName>
    </recommendedName>
</protein>
<dbReference type="GO" id="GO:1990444">
    <property type="term" value="F:F-box domain binding"/>
    <property type="evidence" value="ECO:0007669"/>
    <property type="project" value="TreeGrafter"/>
</dbReference>
<dbReference type="Gene3D" id="3.90.190.10">
    <property type="entry name" value="Protein tyrosine phosphatase superfamily"/>
    <property type="match status" value="1"/>
</dbReference>
<gene>
    <name evidence="4" type="ORF">RN001_002983</name>
</gene>
<dbReference type="GO" id="GO:0005737">
    <property type="term" value="C:cytoplasm"/>
    <property type="evidence" value="ECO:0007669"/>
    <property type="project" value="TreeGrafter"/>
</dbReference>
<dbReference type="FunFam" id="3.90.190.10:FF:000036">
    <property type="entry name" value="Serine/threonine/tyrosine-interacting protein a"/>
    <property type="match status" value="1"/>
</dbReference>
<evidence type="ECO:0000313" key="5">
    <source>
        <dbReference type="Proteomes" id="UP001353858"/>
    </source>
</evidence>
<dbReference type="PANTHER" id="PTHR46588:SF1">
    <property type="entry name" value="SERINE_THREONINE_TYROSINE-INTERACTING PROTEIN"/>
    <property type="match status" value="1"/>
</dbReference>
<keyword evidence="5" id="KW-1185">Reference proteome</keyword>